<dbReference type="PROSITE" id="PS51698">
    <property type="entry name" value="U_BOX"/>
    <property type="match status" value="1"/>
</dbReference>
<dbReference type="SMART" id="SM00504">
    <property type="entry name" value="Ubox"/>
    <property type="match status" value="1"/>
</dbReference>
<evidence type="ECO:0000256" key="5">
    <source>
        <dbReference type="ARBA" id="ARBA00022786"/>
    </source>
</evidence>
<dbReference type="SUPFAM" id="SSF48452">
    <property type="entry name" value="TPR-like"/>
    <property type="match status" value="1"/>
</dbReference>
<dbReference type="GO" id="GO:0051087">
    <property type="term" value="F:protein-folding chaperone binding"/>
    <property type="evidence" value="ECO:0007669"/>
    <property type="project" value="TreeGrafter"/>
</dbReference>
<dbReference type="EC" id="2.3.2.27" evidence="2"/>
<dbReference type="AlphaFoldDB" id="A0A8J6APX9"/>
<sequence length="359" mass="40102">MYDPVLTPSGISYERESIVKWLESGHADCPITRTPLSESQLVSNIALKKVCAILKDFKAKSSGAHDHDSKLAAPGELRRVMDDLIDAKLAVQALKEKQQELEDELTSFSESKLALADQLTQSDSNLRAMKIQRELENLGALETQRWIVLKELESDTAVLEKSRDAAAAQFDQAMAKVNCLLEARNSLPLMSADEKDMRVKRASSRVLKDRGNAAMRRGDVQCAERCYRDAIATFQPYGEPVYYTNLAIAQMQLGQFVDAIKSAKEALKINTNWIKAYRIIGSAYVRLGDTAKALAEGYGPALEISPHDQESSHWFGMLNDRLTENARRRERQEEQEAMAHPPFGAAFDRFLHESLGLGV</sequence>
<feature type="domain" description="U-box" evidence="7">
    <location>
        <begin position="1"/>
        <end position="61"/>
    </location>
</feature>
<dbReference type="PANTHER" id="PTHR46803:SF2">
    <property type="entry name" value="E3 UBIQUITIN-PROTEIN LIGASE CHIP"/>
    <property type="match status" value="1"/>
</dbReference>
<dbReference type="GO" id="GO:0000209">
    <property type="term" value="P:protein polyubiquitination"/>
    <property type="evidence" value="ECO:0007669"/>
    <property type="project" value="TreeGrafter"/>
</dbReference>
<evidence type="ECO:0000256" key="4">
    <source>
        <dbReference type="ARBA" id="ARBA00022737"/>
    </source>
</evidence>
<dbReference type="OrthoDB" id="629492at2759"/>
<name>A0A8J6APX9_9EUKA</name>
<keyword evidence="4" id="KW-0677">Repeat</keyword>
<dbReference type="GO" id="GO:0005737">
    <property type="term" value="C:cytoplasm"/>
    <property type="evidence" value="ECO:0007669"/>
    <property type="project" value="TreeGrafter"/>
</dbReference>
<evidence type="ECO:0000256" key="3">
    <source>
        <dbReference type="ARBA" id="ARBA00022679"/>
    </source>
</evidence>
<evidence type="ECO:0000313" key="9">
    <source>
        <dbReference type="Proteomes" id="UP000717585"/>
    </source>
</evidence>
<keyword evidence="6" id="KW-0175">Coiled coil</keyword>
<evidence type="ECO:0000256" key="2">
    <source>
        <dbReference type="ARBA" id="ARBA00012483"/>
    </source>
</evidence>
<keyword evidence="9" id="KW-1185">Reference proteome</keyword>
<dbReference type="EMBL" id="JAHDYR010000063">
    <property type="protein sequence ID" value="KAG9390676.1"/>
    <property type="molecule type" value="Genomic_DNA"/>
</dbReference>
<evidence type="ECO:0000256" key="1">
    <source>
        <dbReference type="ARBA" id="ARBA00000900"/>
    </source>
</evidence>
<evidence type="ECO:0000313" key="8">
    <source>
        <dbReference type="EMBL" id="KAG9390676.1"/>
    </source>
</evidence>
<dbReference type="Proteomes" id="UP000717585">
    <property type="component" value="Unassembled WGS sequence"/>
</dbReference>
<feature type="coiled-coil region" evidence="6">
    <location>
        <begin position="77"/>
        <end position="111"/>
    </location>
</feature>
<dbReference type="GO" id="GO:0071218">
    <property type="term" value="P:cellular response to misfolded protein"/>
    <property type="evidence" value="ECO:0007669"/>
    <property type="project" value="TreeGrafter"/>
</dbReference>
<dbReference type="GO" id="GO:0061630">
    <property type="term" value="F:ubiquitin protein ligase activity"/>
    <property type="evidence" value="ECO:0007669"/>
    <property type="project" value="UniProtKB-EC"/>
</dbReference>
<dbReference type="InterPro" id="IPR019734">
    <property type="entry name" value="TPR_rpt"/>
</dbReference>
<dbReference type="SMART" id="SM00028">
    <property type="entry name" value="TPR"/>
    <property type="match status" value="3"/>
</dbReference>
<evidence type="ECO:0000259" key="7">
    <source>
        <dbReference type="PROSITE" id="PS51698"/>
    </source>
</evidence>
<dbReference type="SUPFAM" id="SSF57850">
    <property type="entry name" value="RING/U-box"/>
    <property type="match status" value="1"/>
</dbReference>
<dbReference type="Gene3D" id="3.30.40.10">
    <property type="entry name" value="Zinc/RING finger domain, C3HC4 (zinc finger)"/>
    <property type="match status" value="1"/>
</dbReference>
<keyword evidence="5" id="KW-0833">Ubl conjugation pathway</keyword>
<dbReference type="GO" id="GO:0043161">
    <property type="term" value="P:proteasome-mediated ubiquitin-dependent protein catabolic process"/>
    <property type="evidence" value="ECO:0007669"/>
    <property type="project" value="TreeGrafter"/>
</dbReference>
<dbReference type="Pfam" id="PF04564">
    <property type="entry name" value="U-box"/>
    <property type="match status" value="1"/>
</dbReference>
<accession>A0A8J6APX9</accession>
<gene>
    <name evidence="8" type="ORF">J8273_8049</name>
</gene>
<evidence type="ECO:0000256" key="6">
    <source>
        <dbReference type="SAM" id="Coils"/>
    </source>
</evidence>
<organism evidence="8 9">
    <name type="scientific">Carpediemonas membranifera</name>
    <dbReference type="NCBI Taxonomy" id="201153"/>
    <lineage>
        <taxon>Eukaryota</taxon>
        <taxon>Metamonada</taxon>
        <taxon>Carpediemonas-like organisms</taxon>
        <taxon>Carpediemonas</taxon>
    </lineage>
</organism>
<dbReference type="InterPro" id="IPR013083">
    <property type="entry name" value="Znf_RING/FYVE/PHD"/>
</dbReference>
<keyword evidence="3" id="KW-0808">Transferase</keyword>
<dbReference type="InterPro" id="IPR003613">
    <property type="entry name" value="Ubox_domain"/>
</dbReference>
<comment type="caution">
    <text evidence="8">The sequence shown here is derived from an EMBL/GenBank/DDBJ whole genome shotgun (WGS) entry which is preliminary data.</text>
</comment>
<dbReference type="InterPro" id="IPR011990">
    <property type="entry name" value="TPR-like_helical_dom_sf"/>
</dbReference>
<reference evidence="8" key="1">
    <citation type="submission" date="2021-05" db="EMBL/GenBank/DDBJ databases">
        <title>A free-living protist that lacks canonical eukaryotic 1 DNA replication and segregation systems.</title>
        <authorList>
            <person name="Salas-Leiva D.E."/>
            <person name="Tromer E.C."/>
            <person name="Curtis B.A."/>
            <person name="Jerlstrom-Hultqvist J."/>
            <person name="Kolisko M."/>
            <person name="Yi Z."/>
            <person name="Salas-Leiva J.S."/>
            <person name="Gallot-Lavallee L."/>
            <person name="Kops G.J.P.L."/>
            <person name="Archibald J.M."/>
            <person name="Simpson A.G.B."/>
            <person name="Roger A.J."/>
        </authorList>
    </citation>
    <scope>NUCLEOTIDE SEQUENCE</scope>
    <source>
        <strain evidence="8">BICM</strain>
    </source>
</reference>
<proteinExistence type="predicted"/>
<dbReference type="GO" id="GO:0006515">
    <property type="term" value="P:protein quality control for misfolded or incompletely synthesized proteins"/>
    <property type="evidence" value="ECO:0007669"/>
    <property type="project" value="TreeGrafter"/>
</dbReference>
<dbReference type="GO" id="GO:0045862">
    <property type="term" value="P:positive regulation of proteolysis"/>
    <property type="evidence" value="ECO:0007669"/>
    <property type="project" value="TreeGrafter"/>
</dbReference>
<dbReference type="PANTHER" id="PTHR46803">
    <property type="entry name" value="E3 UBIQUITIN-PROTEIN LIGASE CHIP"/>
    <property type="match status" value="1"/>
</dbReference>
<comment type="catalytic activity">
    <reaction evidence="1">
        <text>S-ubiquitinyl-[E2 ubiquitin-conjugating enzyme]-L-cysteine + [acceptor protein]-L-lysine = [E2 ubiquitin-conjugating enzyme]-L-cysteine + N(6)-ubiquitinyl-[acceptor protein]-L-lysine.</text>
        <dbReference type="EC" id="2.3.2.27"/>
    </reaction>
</comment>
<dbReference type="Gene3D" id="1.25.40.10">
    <property type="entry name" value="Tetratricopeptide repeat domain"/>
    <property type="match status" value="1"/>
</dbReference>
<protein>
    <recommendedName>
        <fullName evidence="2">RING-type E3 ubiquitin transferase</fullName>
        <ecNumber evidence="2">2.3.2.27</ecNumber>
    </recommendedName>
</protein>